<evidence type="ECO:0000256" key="6">
    <source>
        <dbReference type="ARBA" id="ARBA00023136"/>
    </source>
</evidence>
<dbReference type="PANTHER" id="PTHR22761">
    <property type="entry name" value="CHARGED MULTIVESICULAR BODY PROTEIN"/>
    <property type="match status" value="1"/>
</dbReference>
<comment type="caution">
    <text evidence="9">The sequence shown here is derived from an EMBL/GenBank/DDBJ whole genome shotgun (WGS) entry which is preliminary data.</text>
</comment>
<dbReference type="Proteomes" id="UP001372834">
    <property type="component" value="Unassembled WGS sequence"/>
</dbReference>
<keyword evidence="6" id="KW-0472">Membrane</keyword>
<keyword evidence="4" id="KW-0967">Endosome</keyword>
<dbReference type="GO" id="GO:0000815">
    <property type="term" value="C:ESCRT III complex"/>
    <property type="evidence" value="ECO:0007669"/>
    <property type="project" value="TreeGrafter"/>
</dbReference>
<evidence type="ECO:0000256" key="7">
    <source>
        <dbReference type="SAM" id="Coils"/>
    </source>
</evidence>
<dbReference type="PANTHER" id="PTHR22761:SF5">
    <property type="entry name" value="CHARGED MULTIVESICULAR BODY PROTEIN 6"/>
    <property type="match status" value="1"/>
</dbReference>
<evidence type="ECO:0000313" key="9">
    <source>
        <dbReference type="EMBL" id="KAK6625300.1"/>
    </source>
</evidence>
<keyword evidence="7" id="KW-0175">Coiled coil</keyword>
<dbReference type="InterPro" id="IPR005024">
    <property type="entry name" value="Snf7_fam"/>
</dbReference>
<evidence type="ECO:0000256" key="2">
    <source>
        <dbReference type="ARBA" id="ARBA00006190"/>
    </source>
</evidence>
<reference evidence="9 10" key="1">
    <citation type="submission" date="2023-10" db="EMBL/GenBank/DDBJ databases">
        <title>Genomes of two closely related lineages of the louse Polyplax serrata with different host specificities.</title>
        <authorList>
            <person name="Martinu J."/>
            <person name="Tarabai H."/>
            <person name="Stefka J."/>
            <person name="Hypsa V."/>
        </authorList>
    </citation>
    <scope>NUCLEOTIDE SEQUENCE [LARGE SCALE GENOMIC DNA]</scope>
    <source>
        <strain evidence="9">HR10_N</strain>
    </source>
</reference>
<feature type="compositionally biased region" description="Acidic residues" evidence="8">
    <location>
        <begin position="178"/>
        <end position="200"/>
    </location>
</feature>
<sequence>MGHLFSRKKSRVTEQDKAVLQLKQQRDKLKLYQKRIESNLGRDREIAKSLIQNGRKERALSLLRKKRFQEEQLNKLDKMLENIEKMTSDIEFKQVEMNVLDGLKAGNAALKKLHQLISVDEIERIMDETKDGIEKQQEIDELLHGALTSEDEEAVLDELNALISGAEETEVINKLDELPEVPELPETEEEEEEQAEEEEAVSEKVPKKRKRKEKIAIEA</sequence>
<comment type="subcellular location">
    <subcellularLocation>
        <location evidence="1">Endosome membrane</location>
    </subcellularLocation>
</comment>
<evidence type="ECO:0000256" key="4">
    <source>
        <dbReference type="ARBA" id="ARBA00022753"/>
    </source>
</evidence>
<keyword evidence="3" id="KW-0813">Transport</keyword>
<dbReference type="GO" id="GO:0015031">
    <property type="term" value="P:protein transport"/>
    <property type="evidence" value="ECO:0007669"/>
    <property type="project" value="UniProtKB-KW"/>
</dbReference>
<evidence type="ECO:0000256" key="3">
    <source>
        <dbReference type="ARBA" id="ARBA00022448"/>
    </source>
</evidence>
<dbReference type="AlphaFoldDB" id="A0AAN8S2Z2"/>
<feature type="region of interest" description="Disordered" evidence="8">
    <location>
        <begin position="171"/>
        <end position="219"/>
    </location>
</feature>
<evidence type="ECO:0000313" key="10">
    <source>
        <dbReference type="Proteomes" id="UP001372834"/>
    </source>
</evidence>
<name>A0AAN8S2Z2_POLSC</name>
<protein>
    <submittedName>
        <fullName evidence="9">Charged multivesicular body protein 6-A</fullName>
    </submittedName>
</protein>
<comment type="similarity">
    <text evidence="2">Belongs to the SNF7 family.</text>
</comment>
<evidence type="ECO:0000256" key="1">
    <source>
        <dbReference type="ARBA" id="ARBA00004608"/>
    </source>
</evidence>
<gene>
    <name evidence="9" type="primary">CHMP6A</name>
    <name evidence="9" type="ORF">RUM43_005594</name>
</gene>
<keyword evidence="5" id="KW-0653">Protein transport</keyword>
<evidence type="ECO:0000256" key="8">
    <source>
        <dbReference type="SAM" id="MobiDB-lite"/>
    </source>
</evidence>
<organism evidence="9 10">
    <name type="scientific">Polyplax serrata</name>
    <name type="common">Common mouse louse</name>
    <dbReference type="NCBI Taxonomy" id="468196"/>
    <lineage>
        <taxon>Eukaryota</taxon>
        <taxon>Metazoa</taxon>
        <taxon>Ecdysozoa</taxon>
        <taxon>Arthropoda</taxon>
        <taxon>Hexapoda</taxon>
        <taxon>Insecta</taxon>
        <taxon>Pterygota</taxon>
        <taxon>Neoptera</taxon>
        <taxon>Paraneoptera</taxon>
        <taxon>Psocodea</taxon>
        <taxon>Troctomorpha</taxon>
        <taxon>Phthiraptera</taxon>
        <taxon>Anoplura</taxon>
        <taxon>Polyplacidae</taxon>
        <taxon>Polyplax</taxon>
    </lineage>
</organism>
<accession>A0AAN8S2Z2</accession>
<dbReference type="EMBL" id="JAWJWE010000037">
    <property type="protein sequence ID" value="KAK6625300.1"/>
    <property type="molecule type" value="Genomic_DNA"/>
</dbReference>
<dbReference type="Gene3D" id="1.10.287.1060">
    <property type="entry name" value="ESAT-6-like"/>
    <property type="match status" value="1"/>
</dbReference>
<dbReference type="GO" id="GO:0006900">
    <property type="term" value="P:vesicle budding from membrane"/>
    <property type="evidence" value="ECO:0007669"/>
    <property type="project" value="TreeGrafter"/>
</dbReference>
<feature type="coiled-coil region" evidence="7">
    <location>
        <begin position="66"/>
        <end position="96"/>
    </location>
</feature>
<dbReference type="GO" id="GO:0005771">
    <property type="term" value="C:multivesicular body"/>
    <property type="evidence" value="ECO:0007669"/>
    <property type="project" value="TreeGrafter"/>
</dbReference>
<dbReference type="GO" id="GO:0032511">
    <property type="term" value="P:late endosome to vacuole transport via multivesicular body sorting pathway"/>
    <property type="evidence" value="ECO:0007669"/>
    <property type="project" value="TreeGrafter"/>
</dbReference>
<proteinExistence type="inferred from homology"/>
<evidence type="ECO:0000256" key="5">
    <source>
        <dbReference type="ARBA" id="ARBA00022927"/>
    </source>
</evidence>
<dbReference type="Pfam" id="PF03357">
    <property type="entry name" value="Snf7"/>
    <property type="match status" value="1"/>
</dbReference>